<accession>A0A3G9GAI8</accession>
<feature type="domain" description="FAD-binding PCMH-type" evidence="5">
    <location>
        <begin position="49"/>
        <end position="227"/>
    </location>
</feature>
<dbReference type="RefSeq" id="WP_126423964.1">
    <property type="nucleotide sequence ID" value="NZ_AP018828.1"/>
</dbReference>
<evidence type="ECO:0000256" key="2">
    <source>
        <dbReference type="ARBA" id="ARBA00008000"/>
    </source>
</evidence>
<dbReference type="InterPro" id="IPR006094">
    <property type="entry name" value="Oxid_FAD_bind_N"/>
</dbReference>
<dbReference type="GO" id="GO:0022904">
    <property type="term" value="P:respiratory electron transport chain"/>
    <property type="evidence" value="ECO:0007669"/>
    <property type="project" value="TreeGrafter"/>
</dbReference>
<dbReference type="SUPFAM" id="SSF56176">
    <property type="entry name" value="FAD-binding/transporter-associated domain-like"/>
    <property type="match status" value="1"/>
</dbReference>
<dbReference type="Gene3D" id="1.10.45.10">
    <property type="entry name" value="Vanillyl-alcohol Oxidase, Chain A, domain 4"/>
    <property type="match status" value="1"/>
</dbReference>
<dbReference type="InterPro" id="IPR004113">
    <property type="entry name" value="FAD-bd_oxidored_4_C"/>
</dbReference>
<evidence type="ECO:0000313" key="7">
    <source>
        <dbReference type="Proteomes" id="UP000278756"/>
    </source>
</evidence>
<dbReference type="PROSITE" id="PS51387">
    <property type="entry name" value="FAD_PCMH"/>
    <property type="match status" value="1"/>
</dbReference>
<dbReference type="Pfam" id="PF02913">
    <property type="entry name" value="FAD-oxidase_C"/>
    <property type="match status" value="1"/>
</dbReference>
<dbReference type="InterPro" id="IPR016164">
    <property type="entry name" value="FAD-linked_Oxase-like_C"/>
</dbReference>
<dbReference type="OrthoDB" id="9809290at2"/>
<dbReference type="AlphaFoldDB" id="A0A3G9GAI8"/>
<keyword evidence="3" id="KW-0285">Flavoprotein</keyword>
<organism evidence="6 7">
    <name type="scientific">Asticcacaulis excentricus</name>
    <dbReference type="NCBI Taxonomy" id="78587"/>
    <lineage>
        <taxon>Bacteria</taxon>
        <taxon>Pseudomonadati</taxon>
        <taxon>Pseudomonadota</taxon>
        <taxon>Alphaproteobacteria</taxon>
        <taxon>Caulobacterales</taxon>
        <taxon>Caulobacteraceae</taxon>
        <taxon>Asticcacaulis</taxon>
    </lineage>
</organism>
<comment type="similarity">
    <text evidence="2">Belongs to the FAD-binding oxidoreductase/transferase type 4 family.</text>
</comment>
<dbReference type="Gene3D" id="3.30.43.10">
    <property type="entry name" value="Uridine Diphospho-n-acetylenolpyruvylglucosamine Reductase, domain 2"/>
    <property type="match status" value="1"/>
</dbReference>
<evidence type="ECO:0000259" key="5">
    <source>
        <dbReference type="PROSITE" id="PS51387"/>
    </source>
</evidence>
<dbReference type="InterPro" id="IPR016171">
    <property type="entry name" value="Vanillyl_alc_oxidase_C-sub2"/>
</dbReference>
<evidence type="ECO:0000256" key="4">
    <source>
        <dbReference type="ARBA" id="ARBA00022827"/>
    </source>
</evidence>
<dbReference type="InterPro" id="IPR051264">
    <property type="entry name" value="FAD-oxidored/transferase_4"/>
</dbReference>
<dbReference type="Proteomes" id="UP000278756">
    <property type="component" value="Chromosome 2"/>
</dbReference>
<dbReference type="Pfam" id="PF01565">
    <property type="entry name" value="FAD_binding_4"/>
    <property type="match status" value="1"/>
</dbReference>
<keyword evidence="4" id="KW-0274">FAD</keyword>
<sequence>MSDAASDFAQCPPVAPEVIAEIKAVVGDAGWSDDELRVTAKLTEWRGKWKGHTPLLVLPKTTEELSQVVKICNAHGVAITPQGGNTGLVGGQIPFGEILVSLERMRAIRDVAPTDDTMVLEAGITLLEAQEIAEKANRFFPLSLAAEGTATVGGVISTNAGGTAVLRYGVTRDLVSGLEVVLPNGEVFNGLKRLRKDNTGYDLKQMFIGAEGTLGIITAASLKLFPVMNSRCVAIVGFETAQKAIDLLGRAKQETGGQVEAFELMGRYGLSLVLKNIPDTREPLEGEYPWYALIEVASGDPDGAEGSMERLLTAAFEEELIVDAAIAQNETQAAAFWRLREEHSAAEKVEGAAWKHDVSVPLSQMADYIEKGAAAVEAFLPGARLVTFGHVGDGNVHFNVIVPEGMDAAEFNALRDQGAKVVHDLVHQYEGSISAEHGLGRMKTQEALQYKDPAAVEAMRAIRLALDPKRIMNPHVLF</sequence>
<dbReference type="Gene3D" id="3.30.70.2190">
    <property type="match status" value="1"/>
</dbReference>
<dbReference type="SUPFAM" id="SSF55103">
    <property type="entry name" value="FAD-linked oxidases, C-terminal domain"/>
    <property type="match status" value="1"/>
</dbReference>
<evidence type="ECO:0000313" key="6">
    <source>
        <dbReference type="EMBL" id="BBF82373.1"/>
    </source>
</evidence>
<dbReference type="InterPro" id="IPR016166">
    <property type="entry name" value="FAD-bd_PCMH"/>
</dbReference>
<dbReference type="InterPro" id="IPR016167">
    <property type="entry name" value="FAD-bd_PCMH_sub1"/>
</dbReference>
<dbReference type="EMBL" id="AP018828">
    <property type="protein sequence ID" value="BBF82373.1"/>
    <property type="molecule type" value="Genomic_DNA"/>
</dbReference>
<dbReference type="Gene3D" id="3.30.70.2740">
    <property type="match status" value="1"/>
</dbReference>
<dbReference type="InterPro" id="IPR016169">
    <property type="entry name" value="FAD-bd_PCMH_sub2"/>
</dbReference>
<protein>
    <submittedName>
        <fullName evidence="6">D-2-hydroxyglutarate dehydrogenase</fullName>
    </submittedName>
</protein>
<name>A0A3G9GAI8_9CAUL</name>
<comment type="cofactor">
    <cofactor evidence="1">
        <name>FAD</name>
        <dbReference type="ChEBI" id="CHEBI:57692"/>
    </cofactor>
</comment>
<proteinExistence type="inferred from homology"/>
<dbReference type="PANTHER" id="PTHR43716">
    <property type="entry name" value="D-2-HYDROXYGLUTARATE DEHYDROGENASE, MITOCHONDRIAL"/>
    <property type="match status" value="1"/>
</dbReference>
<dbReference type="PANTHER" id="PTHR43716:SF2">
    <property type="entry name" value="BLL6224 PROTEIN"/>
    <property type="match status" value="1"/>
</dbReference>
<dbReference type="Gene3D" id="3.30.465.10">
    <property type="match status" value="1"/>
</dbReference>
<evidence type="ECO:0000256" key="1">
    <source>
        <dbReference type="ARBA" id="ARBA00001974"/>
    </source>
</evidence>
<dbReference type="InterPro" id="IPR036318">
    <property type="entry name" value="FAD-bd_PCMH-like_sf"/>
</dbReference>
<dbReference type="GO" id="GO:0071949">
    <property type="term" value="F:FAD binding"/>
    <property type="evidence" value="ECO:0007669"/>
    <property type="project" value="InterPro"/>
</dbReference>
<dbReference type="FunFam" id="1.10.45.10:FF:000001">
    <property type="entry name" value="D-lactate dehydrogenase mitochondrial"/>
    <property type="match status" value="1"/>
</dbReference>
<reference evidence="7" key="1">
    <citation type="journal article" date="2017" name="Biotechnol. Biofuels">
        <title>Evaluation of environmental bacterial communities as a factor affecting the growth of duckweed Lemna minor.</title>
        <authorList>
            <person name="Ishizawa H."/>
            <person name="Kuroda M."/>
            <person name="Morikawa M."/>
            <person name="Ike M."/>
        </authorList>
    </citation>
    <scope>NUCLEOTIDE SEQUENCE [LARGE SCALE GENOMIC DNA]</scope>
    <source>
        <strain evidence="7">M6</strain>
    </source>
</reference>
<evidence type="ECO:0000256" key="3">
    <source>
        <dbReference type="ARBA" id="ARBA00022630"/>
    </source>
</evidence>
<dbReference type="GO" id="GO:0003824">
    <property type="term" value="F:catalytic activity"/>
    <property type="evidence" value="ECO:0007669"/>
    <property type="project" value="InterPro"/>
</dbReference>
<gene>
    <name evidence="6" type="ORF">EM6_3010</name>
</gene>
<reference evidence="7" key="2">
    <citation type="journal article" date="2017" name="Plant Physiol. Biochem.">
        <title>Differential oxidative and antioxidative response of duckweed Lemna minor toward plant growth promoting/inhibiting bacteria.</title>
        <authorList>
            <person name="Ishizawa H."/>
            <person name="Kuroda M."/>
            <person name="Morikawa M."/>
            <person name="Ike M."/>
        </authorList>
    </citation>
    <scope>NUCLEOTIDE SEQUENCE [LARGE SCALE GENOMIC DNA]</scope>
    <source>
        <strain evidence="7">M6</strain>
    </source>
</reference>